<keyword evidence="8 9" id="KW-0472">Membrane</keyword>
<keyword evidence="3 9" id="KW-0813">Transport</keyword>
<gene>
    <name evidence="10" type="ORF">SAMN02745248_01608</name>
</gene>
<dbReference type="PANTHER" id="PTHR30330">
    <property type="entry name" value="AGSS FAMILY TRANSPORTER, SODIUM-ALANINE"/>
    <property type="match status" value="1"/>
</dbReference>
<feature type="transmembrane region" description="Helical" evidence="9">
    <location>
        <begin position="351"/>
        <end position="375"/>
    </location>
</feature>
<keyword evidence="11" id="KW-1185">Reference proteome</keyword>
<dbReference type="OrthoDB" id="9804874at2"/>
<name>A0A1M6P6Q7_9CLOT</name>
<feature type="transmembrane region" description="Helical" evidence="9">
    <location>
        <begin position="213"/>
        <end position="233"/>
    </location>
</feature>
<feature type="transmembrane region" description="Helical" evidence="9">
    <location>
        <begin position="239"/>
        <end position="262"/>
    </location>
</feature>
<keyword evidence="4 9" id="KW-1003">Cell membrane</keyword>
<evidence type="ECO:0000256" key="2">
    <source>
        <dbReference type="ARBA" id="ARBA00009261"/>
    </source>
</evidence>
<dbReference type="Pfam" id="PF01235">
    <property type="entry name" value="Na_Ala_symp"/>
    <property type="match status" value="1"/>
</dbReference>
<comment type="subcellular location">
    <subcellularLocation>
        <location evidence="1 9">Cell membrane</location>
        <topology evidence="1 9">Multi-pass membrane protein</topology>
    </subcellularLocation>
</comment>
<keyword evidence="5 9" id="KW-0812">Transmembrane</keyword>
<dbReference type="PRINTS" id="PR00175">
    <property type="entry name" value="NAALASMPORT"/>
</dbReference>
<dbReference type="EMBL" id="FRAD01000012">
    <property type="protein sequence ID" value="SHK03572.1"/>
    <property type="molecule type" value="Genomic_DNA"/>
</dbReference>
<dbReference type="STRING" id="1121331.SAMN02745248_01608"/>
<evidence type="ECO:0000256" key="5">
    <source>
        <dbReference type="ARBA" id="ARBA00022692"/>
    </source>
</evidence>
<evidence type="ECO:0000256" key="1">
    <source>
        <dbReference type="ARBA" id="ARBA00004651"/>
    </source>
</evidence>
<evidence type="ECO:0000256" key="7">
    <source>
        <dbReference type="ARBA" id="ARBA00022989"/>
    </source>
</evidence>
<dbReference type="FunFam" id="1.20.1740.10:FF:000004">
    <property type="entry name" value="Sodium:alanine symporter family protein"/>
    <property type="match status" value="1"/>
</dbReference>
<evidence type="ECO:0000256" key="6">
    <source>
        <dbReference type="ARBA" id="ARBA00022847"/>
    </source>
</evidence>
<evidence type="ECO:0000256" key="4">
    <source>
        <dbReference type="ARBA" id="ARBA00022475"/>
    </source>
</evidence>
<feature type="transmembrane region" description="Helical" evidence="9">
    <location>
        <begin position="147"/>
        <end position="167"/>
    </location>
</feature>
<protein>
    <submittedName>
        <fullName evidence="10">Alanine or glycine:cation symporter, AGCS family</fullName>
    </submittedName>
</protein>
<comment type="similarity">
    <text evidence="2 9">Belongs to the alanine or glycine:cation symporter (AGCS) (TC 2.A.25) family.</text>
</comment>
<evidence type="ECO:0000256" key="8">
    <source>
        <dbReference type="ARBA" id="ARBA00023136"/>
    </source>
</evidence>
<feature type="transmembrane region" description="Helical" evidence="9">
    <location>
        <begin position="68"/>
        <end position="92"/>
    </location>
</feature>
<accession>A0A1M6P6Q7</accession>
<proteinExistence type="inferred from homology"/>
<dbReference type="Gene3D" id="1.20.1740.10">
    <property type="entry name" value="Amino acid/polyamine transporter I"/>
    <property type="match status" value="1"/>
</dbReference>
<feature type="transmembrane region" description="Helical" evidence="9">
    <location>
        <begin position="387"/>
        <end position="407"/>
    </location>
</feature>
<dbReference type="PANTHER" id="PTHR30330:SF14">
    <property type="entry name" value="SODIUM_AMINO ACID (ALANINE) SYMPORTER"/>
    <property type="match status" value="1"/>
</dbReference>
<organism evidence="10 11">
    <name type="scientific">Hathewaya proteolytica DSM 3090</name>
    <dbReference type="NCBI Taxonomy" id="1121331"/>
    <lineage>
        <taxon>Bacteria</taxon>
        <taxon>Bacillati</taxon>
        <taxon>Bacillota</taxon>
        <taxon>Clostridia</taxon>
        <taxon>Eubacteriales</taxon>
        <taxon>Clostridiaceae</taxon>
        <taxon>Hathewaya</taxon>
    </lineage>
</organism>
<feature type="transmembrane region" description="Helical" evidence="9">
    <location>
        <begin position="98"/>
        <end position="119"/>
    </location>
</feature>
<evidence type="ECO:0000256" key="3">
    <source>
        <dbReference type="ARBA" id="ARBA00022448"/>
    </source>
</evidence>
<reference evidence="10 11" key="1">
    <citation type="submission" date="2016-11" db="EMBL/GenBank/DDBJ databases">
        <authorList>
            <person name="Jaros S."/>
            <person name="Januszkiewicz K."/>
            <person name="Wedrychowicz H."/>
        </authorList>
    </citation>
    <scope>NUCLEOTIDE SEQUENCE [LARGE SCALE GENOMIC DNA]</scope>
    <source>
        <strain evidence="10 11">DSM 3090</strain>
    </source>
</reference>
<dbReference type="RefSeq" id="WP_072903565.1">
    <property type="nucleotide sequence ID" value="NZ_FRAD01000012.1"/>
</dbReference>
<sequence length="457" mass="48958">MAILGQFITTVSDFLWNYILVFLLCGVGVFFMFKLKFIQITKLKQSFVATFGGLKFGKKAETGKMNSFQALATAISAQVGTGCLAGTATALIMGGPGAIFWMWVSGFLGMGTIFAEATLAQEYRSEINGQMVGGPAYYIKKGLKNKYLAGFFAGAMCLSSLFTGNAVQSNAIGTAFKASFGINPYIMGAILVVLALMILLGGMSRIGSFAEKVVPIMAGIFVVGSVFIIGANYKNIWPAFQLIFKGAFSPDAVVGATAGVIIKNAMRYGMARGLFSNEAGMGSTPHAHAVADVKHPCQQGLVAMMGVFIDNFIILTLTAMVIMTTISPAMFSDYKGIDLTQAAFTVGMGGFGGKFVAISLFFFAFSTIIGWYFFGETNVKYLFGKKGVVPFQAIFLTCTMIGCALRVDLVWAMADLCNGLMVLPNILALFALSNIVKKKLEEYSQLDVTSKIKTVNK</sequence>
<feature type="transmembrane region" description="Helical" evidence="9">
    <location>
        <begin position="419"/>
        <end position="436"/>
    </location>
</feature>
<feature type="transmembrane region" description="Helical" evidence="9">
    <location>
        <begin position="182"/>
        <end position="201"/>
    </location>
</feature>
<feature type="transmembrane region" description="Helical" evidence="9">
    <location>
        <begin position="312"/>
        <end position="331"/>
    </location>
</feature>
<evidence type="ECO:0000256" key="9">
    <source>
        <dbReference type="RuleBase" id="RU363064"/>
    </source>
</evidence>
<keyword evidence="6 9" id="KW-0769">Symport</keyword>
<dbReference type="GO" id="GO:0005886">
    <property type="term" value="C:plasma membrane"/>
    <property type="evidence" value="ECO:0007669"/>
    <property type="project" value="UniProtKB-SubCell"/>
</dbReference>
<dbReference type="GO" id="GO:0005283">
    <property type="term" value="F:amino acid:sodium symporter activity"/>
    <property type="evidence" value="ECO:0007669"/>
    <property type="project" value="InterPro"/>
</dbReference>
<keyword evidence="7 9" id="KW-1133">Transmembrane helix</keyword>
<dbReference type="Proteomes" id="UP000183952">
    <property type="component" value="Unassembled WGS sequence"/>
</dbReference>
<dbReference type="AlphaFoldDB" id="A0A1M6P6Q7"/>
<evidence type="ECO:0000313" key="10">
    <source>
        <dbReference type="EMBL" id="SHK03572.1"/>
    </source>
</evidence>
<feature type="transmembrane region" description="Helical" evidence="9">
    <location>
        <begin position="15"/>
        <end position="35"/>
    </location>
</feature>
<dbReference type="NCBIfam" id="TIGR00835">
    <property type="entry name" value="agcS"/>
    <property type="match status" value="1"/>
</dbReference>
<dbReference type="InterPro" id="IPR001463">
    <property type="entry name" value="Na/Ala_symport"/>
</dbReference>
<evidence type="ECO:0000313" key="11">
    <source>
        <dbReference type="Proteomes" id="UP000183952"/>
    </source>
</evidence>